<feature type="compositionally biased region" description="Basic and acidic residues" evidence="1">
    <location>
        <begin position="203"/>
        <end position="216"/>
    </location>
</feature>
<dbReference type="OMA" id="TREAWIN"/>
<proteinExistence type="predicted"/>
<dbReference type="EMBL" id="KK198757">
    <property type="protein sequence ID" value="KCW73734.1"/>
    <property type="molecule type" value="Genomic_DNA"/>
</dbReference>
<organism evidence="2">
    <name type="scientific">Eucalyptus grandis</name>
    <name type="common">Flooded gum</name>
    <dbReference type="NCBI Taxonomy" id="71139"/>
    <lineage>
        <taxon>Eukaryota</taxon>
        <taxon>Viridiplantae</taxon>
        <taxon>Streptophyta</taxon>
        <taxon>Embryophyta</taxon>
        <taxon>Tracheophyta</taxon>
        <taxon>Spermatophyta</taxon>
        <taxon>Magnoliopsida</taxon>
        <taxon>eudicotyledons</taxon>
        <taxon>Gunneridae</taxon>
        <taxon>Pentapetalae</taxon>
        <taxon>rosids</taxon>
        <taxon>malvids</taxon>
        <taxon>Myrtales</taxon>
        <taxon>Myrtaceae</taxon>
        <taxon>Myrtoideae</taxon>
        <taxon>Eucalypteae</taxon>
        <taxon>Eucalyptus</taxon>
    </lineage>
</organism>
<protein>
    <submittedName>
        <fullName evidence="2">Uncharacterized protein</fullName>
    </submittedName>
</protein>
<accession>A0A059C655</accession>
<name>A0A059C655_EUCGR</name>
<dbReference type="AlphaFoldDB" id="A0A059C655"/>
<reference evidence="2" key="1">
    <citation type="submission" date="2013-07" db="EMBL/GenBank/DDBJ databases">
        <title>The genome of Eucalyptus grandis.</title>
        <authorList>
            <person name="Schmutz J."/>
            <person name="Hayes R."/>
            <person name="Myburg A."/>
            <person name="Tuskan G."/>
            <person name="Grattapaglia D."/>
            <person name="Rokhsar D.S."/>
        </authorList>
    </citation>
    <scope>NUCLEOTIDE SEQUENCE</scope>
    <source>
        <tissue evidence="2">Leaf extractions</tissue>
    </source>
</reference>
<feature type="compositionally biased region" description="Low complexity" evidence="1">
    <location>
        <begin position="168"/>
        <end position="179"/>
    </location>
</feature>
<dbReference type="PANTHER" id="PTHR47481:SF43">
    <property type="entry name" value="RETROTRANSPOSON COPIA-LIKE N-TERMINAL DOMAIN-CONTAINING PROTEIN"/>
    <property type="match status" value="1"/>
</dbReference>
<dbReference type="InParanoid" id="A0A059C655"/>
<dbReference type="STRING" id="71139.A0A059C655"/>
<dbReference type="Gramene" id="KCW73734">
    <property type="protein sequence ID" value="KCW73734"/>
    <property type="gene ID" value="EUGRSUZ_E02344"/>
</dbReference>
<evidence type="ECO:0000313" key="2">
    <source>
        <dbReference type="EMBL" id="KCW73734.1"/>
    </source>
</evidence>
<evidence type="ECO:0000256" key="1">
    <source>
        <dbReference type="SAM" id="MobiDB-lite"/>
    </source>
</evidence>
<feature type="region of interest" description="Disordered" evidence="1">
    <location>
        <begin position="168"/>
        <end position="216"/>
    </location>
</feature>
<sequence>MEALLIGYNLMGFVDGTFVCPPLTISTGNQTMPNPVATTWICQDQLLLHAIFASVSEAMIPLIASCNSVMHLKDQFSTARRNSCFVSEFLQELANELAIIDTPISDDDLVIHALRGLGIEYKEIAAAIRARENTISFEEMHDKLVAYETQLKLEEIRLEAAPVTANYSNRSRGIGSNSRWPNNRSRHQNYSRSNQHRGPSHRSYSDRDNREPRPTC</sequence>
<dbReference type="PANTHER" id="PTHR47481">
    <property type="match status" value="1"/>
</dbReference>
<feature type="compositionally biased region" description="Basic residues" evidence="1">
    <location>
        <begin position="184"/>
        <end position="200"/>
    </location>
</feature>
<gene>
    <name evidence="2" type="ORF">EUGRSUZ_E02344</name>
</gene>
<dbReference type="Pfam" id="PF14223">
    <property type="entry name" value="Retrotran_gag_2"/>
    <property type="match status" value="1"/>
</dbReference>